<dbReference type="PANTHER" id="PTHR15750">
    <property type="entry name" value="VASOHIBIN-1-LIKE ISOFORM X2"/>
    <property type="match status" value="1"/>
</dbReference>
<feature type="active site" evidence="1">
    <location>
        <position position="88"/>
    </location>
</feature>
<dbReference type="InterPro" id="IPR028131">
    <property type="entry name" value="VASH1"/>
</dbReference>
<dbReference type="AlphaFoldDB" id="A0A0H5RLY2"/>
<protein>
    <submittedName>
        <fullName evidence="2">Uncharacterized protein</fullName>
    </submittedName>
</protein>
<reference evidence="2" key="1">
    <citation type="submission" date="2015-04" db="EMBL/GenBank/DDBJ databases">
        <title>The genome sequence of the plant pathogenic Rhizarian Plasmodiophora brassicae reveals insights in its biotrophic life cycle and the origin of chitin synthesis.</title>
        <authorList>
            <person name="Schwelm A."/>
            <person name="Fogelqvist J."/>
            <person name="Knaust A."/>
            <person name="Julke S."/>
            <person name="Lilja T."/>
            <person name="Dhandapani V."/>
            <person name="Bonilla-Rosso G."/>
            <person name="Karlsson M."/>
            <person name="Shevchenko A."/>
            <person name="Choi S.R."/>
            <person name="Kim H.G."/>
            <person name="Park J.Y."/>
            <person name="Lim Y.P."/>
            <person name="Ludwig-Muller J."/>
            <person name="Dixelius C."/>
        </authorList>
    </citation>
    <scope>NUCLEOTIDE SEQUENCE</scope>
    <source>
        <tissue evidence="2">Potato root galls</tissue>
    </source>
</reference>
<name>A0A0H5RLY2_9EUKA</name>
<dbReference type="PANTHER" id="PTHR15750:SF2">
    <property type="entry name" value="VASOHIBIN"/>
    <property type="match status" value="1"/>
</dbReference>
<accession>A0A0H5RLY2</accession>
<feature type="active site" evidence="1">
    <location>
        <position position="140"/>
    </location>
</feature>
<sequence>PITEYPSLNSDRSTRHSPCHLLMDPLSLPTLPSSASTKVRLRLIQDFIERFEYNHTGFNFFRISKSQSMVSMLETVQSMIREPLPIKCLEACAMAMVLTMSDGLMTRWPLRFRSRVNGLRYWHIVCMVESGERFGALGLSRRPTLGYKPLVYDSIATRNQISLENDFELRQKVVCA</sequence>
<organism evidence="2">
    <name type="scientific">Spongospora subterranea</name>
    <dbReference type="NCBI Taxonomy" id="70186"/>
    <lineage>
        <taxon>Eukaryota</taxon>
        <taxon>Sar</taxon>
        <taxon>Rhizaria</taxon>
        <taxon>Endomyxa</taxon>
        <taxon>Phytomyxea</taxon>
        <taxon>Plasmodiophorida</taxon>
        <taxon>Plasmodiophoridae</taxon>
        <taxon>Spongospora</taxon>
    </lineage>
</organism>
<feature type="active site" evidence="1">
    <location>
        <position position="123"/>
    </location>
</feature>
<feature type="non-terminal residue" evidence="2">
    <location>
        <position position="1"/>
    </location>
</feature>
<dbReference type="EMBL" id="HACM01009297">
    <property type="protein sequence ID" value="CRZ09739.1"/>
    <property type="molecule type" value="Transcribed_RNA"/>
</dbReference>
<evidence type="ECO:0000256" key="1">
    <source>
        <dbReference type="PIRSR" id="PIRSR628131-1"/>
    </source>
</evidence>
<dbReference type="Pfam" id="PF14822">
    <property type="entry name" value="Vasohibin"/>
    <property type="match status" value="1"/>
</dbReference>
<evidence type="ECO:0000313" key="2">
    <source>
        <dbReference type="EMBL" id="CRZ09739.1"/>
    </source>
</evidence>
<dbReference type="GO" id="GO:0005737">
    <property type="term" value="C:cytoplasm"/>
    <property type="evidence" value="ECO:0007669"/>
    <property type="project" value="InterPro"/>
</dbReference>
<proteinExistence type="predicted"/>